<dbReference type="SMART" id="SM00530">
    <property type="entry name" value="HTH_XRE"/>
    <property type="match status" value="1"/>
</dbReference>
<dbReference type="InterPro" id="IPR010982">
    <property type="entry name" value="Lambda_DNA-bd_dom_sf"/>
</dbReference>
<keyword evidence="5" id="KW-1185">Reference proteome</keyword>
<dbReference type="Proteomes" id="UP000470876">
    <property type="component" value="Unassembled WGS sequence"/>
</dbReference>
<comment type="caution">
    <text evidence="4">The sequence shown here is derived from an EMBL/GenBank/DDBJ whole genome shotgun (WGS) entry which is preliminary data.</text>
</comment>
<gene>
    <name evidence="4" type="ORF">GV794_08885</name>
</gene>
<keyword evidence="2" id="KW-0326">Glycosidase</keyword>
<feature type="domain" description="HTH cro/C1-type" evidence="3">
    <location>
        <begin position="19"/>
        <end position="73"/>
    </location>
</feature>
<evidence type="ECO:0000256" key="1">
    <source>
        <dbReference type="ARBA" id="ARBA00022801"/>
    </source>
</evidence>
<dbReference type="Pfam" id="PF13560">
    <property type="entry name" value="HTH_31"/>
    <property type="match status" value="1"/>
</dbReference>
<reference evidence="4 5" key="1">
    <citation type="submission" date="2020-01" db="EMBL/GenBank/DDBJ databases">
        <title>Genetics and antimicrobial susceptibilities of Nocardia species isolated from the soil; a comparison with species isolated from humans.</title>
        <authorList>
            <person name="Carrasco G."/>
            <person name="Monzon S."/>
            <person name="Sansegundo M."/>
            <person name="Garcia E."/>
            <person name="Garrido N."/>
            <person name="Medina M.J."/>
            <person name="Villalon P."/>
            <person name="Ramirez-Arocha A.C."/>
            <person name="Jimenez P."/>
            <person name="Cuesta I."/>
            <person name="Valdezate S."/>
        </authorList>
    </citation>
    <scope>NUCLEOTIDE SEQUENCE [LARGE SCALE GENOMIC DNA]</scope>
    <source>
        <strain evidence="4 5">CNM20110649</strain>
    </source>
</reference>
<accession>A0ABX0CGT5</accession>
<keyword evidence="1" id="KW-0378">Hydrolase</keyword>
<dbReference type="PROSITE" id="PS00659">
    <property type="entry name" value="GLYCOSYL_HYDROL_F5"/>
    <property type="match status" value="1"/>
</dbReference>
<dbReference type="Gene3D" id="1.10.260.40">
    <property type="entry name" value="lambda repressor-like DNA-binding domains"/>
    <property type="match status" value="1"/>
</dbReference>
<name>A0ABX0CGT5_9NOCA</name>
<dbReference type="EMBL" id="JAAGUX010000011">
    <property type="protein sequence ID" value="NEW55766.1"/>
    <property type="molecule type" value="Genomic_DNA"/>
</dbReference>
<dbReference type="RefSeq" id="WP_163838148.1">
    <property type="nucleotide sequence ID" value="NZ_JAAGUX010000011.1"/>
</dbReference>
<dbReference type="InterPro" id="IPR018087">
    <property type="entry name" value="Glyco_hydro_5_CS"/>
</dbReference>
<evidence type="ECO:0000259" key="3">
    <source>
        <dbReference type="PROSITE" id="PS50943"/>
    </source>
</evidence>
<dbReference type="PROSITE" id="PS50943">
    <property type="entry name" value="HTH_CROC1"/>
    <property type="match status" value="1"/>
</dbReference>
<proteinExistence type="predicted"/>
<evidence type="ECO:0000313" key="5">
    <source>
        <dbReference type="Proteomes" id="UP000470876"/>
    </source>
</evidence>
<evidence type="ECO:0000256" key="2">
    <source>
        <dbReference type="ARBA" id="ARBA00023295"/>
    </source>
</evidence>
<protein>
    <submittedName>
        <fullName evidence="4">Helix-turn-helix domain-containing protein</fullName>
    </submittedName>
</protein>
<dbReference type="Pfam" id="PF19054">
    <property type="entry name" value="DUF5753"/>
    <property type="match status" value="1"/>
</dbReference>
<evidence type="ECO:0000313" key="4">
    <source>
        <dbReference type="EMBL" id="NEW55766.1"/>
    </source>
</evidence>
<dbReference type="SUPFAM" id="SSF47413">
    <property type="entry name" value="lambda repressor-like DNA-binding domains"/>
    <property type="match status" value="1"/>
</dbReference>
<dbReference type="InterPro" id="IPR001387">
    <property type="entry name" value="Cro/C1-type_HTH"/>
</dbReference>
<sequence>MTTKPMPTNIPRRQLGRQLREIRQGAGLSIEHLARLLGRGATTVQRLETGTANSIRVSDLEGICELCNAEDKLAGLVRLSQEAGKPDQGWWHQYEEFLADNFASYLSLEANATRLTQYQPSLCPGLLQTPSYIRALSRLSDMPPEEIDDAVAIRTRRQRLVTRSRSPLPLDVVVEEAVLRRVVGGPSVMAEQARHMADMSENVELRVIPIGAPYPYGGHIGSFVILELVNEPSVVYLEQLNTNIYYDHVRTVHGYRQAHQALKRVALSPGDSKLLLRRIAREFMQ</sequence>
<organism evidence="4 5">
    <name type="scientific">Nocardia cyriacigeorgica</name>
    <dbReference type="NCBI Taxonomy" id="135487"/>
    <lineage>
        <taxon>Bacteria</taxon>
        <taxon>Bacillati</taxon>
        <taxon>Actinomycetota</taxon>
        <taxon>Actinomycetes</taxon>
        <taxon>Mycobacteriales</taxon>
        <taxon>Nocardiaceae</taxon>
        <taxon>Nocardia</taxon>
    </lineage>
</organism>
<dbReference type="CDD" id="cd00093">
    <property type="entry name" value="HTH_XRE"/>
    <property type="match status" value="1"/>
</dbReference>
<dbReference type="InterPro" id="IPR043917">
    <property type="entry name" value="DUF5753"/>
</dbReference>